<feature type="transmembrane region" description="Helical" evidence="9">
    <location>
        <begin position="212"/>
        <end position="236"/>
    </location>
</feature>
<protein>
    <recommendedName>
        <fullName evidence="10">EamA domain-containing protein</fullName>
    </recommendedName>
</protein>
<dbReference type="GO" id="GO:0005886">
    <property type="term" value="C:plasma membrane"/>
    <property type="evidence" value="ECO:0007669"/>
    <property type="project" value="UniProtKB-SubCell"/>
</dbReference>
<evidence type="ECO:0000259" key="10">
    <source>
        <dbReference type="Pfam" id="PF00892"/>
    </source>
</evidence>
<feature type="transmembrane region" description="Helical" evidence="9">
    <location>
        <begin position="152"/>
        <end position="168"/>
    </location>
</feature>
<dbReference type="EMBL" id="CP032427">
    <property type="protein sequence ID" value="AYC39284.1"/>
    <property type="molecule type" value="Genomic_DNA"/>
</dbReference>
<feature type="transmembrane region" description="Helical" evidence="9">
    <location>
        <begin position="129"/>
        <end position="146"/>
    </location>
</feature>
<keyword evidence="7 9" id="KW-0472">Membrane</keyword>
<dbReference type="KEGG" id="sge:DWG14_03521"/>
<dbReference type="AlphaFoldDB" id="A0AAI8L165"/>
<evidence type="ECO:0000256" key="7">
    <source>
        <dbReference type="ARBA" id="ARBA00023136"/>
    </source>
</evidence>
<dbReference type="PANTHER" id="PTHR22911">
    <property type="entry name" value="ACYL-MALONYL CONDENSING ENZYME-RELATED"/>
    <property type="match status" value="1"/>
</dbReference>
<keyword evidence="4" id="KW-1003">Cell membrane</keyword>
<feature type="region of interest" description="Disordered" evidence="8">
    <location>
        <begin position="310"/>
        <end position="378"/>
    </location>
</feature>
<evidence type="ECO:0000313" key="11">
    <source>
        <dbReference type="EMBL" id="AYC39284.1"/>
    </source>
</evidence>
<comment type="similarity">
    <text evidence="2">Belongs to the EamA transporter family.</text>
</comment>
<evidence type="ECO:0000256" key="8">
    <source>
        <dbReference type="SAM" id="MobiDB-lite"/>
    </source>
</evidence>
<keyword evidence="6 9" id="KW-1133">Transmembrane helix</keyword>
<proteinExistence type="inferred from homology"/>
<evidence type="ECO:0000256" key="6">
    <source>
        <dbReference type="ARBA" id="ARBA00022989"/>
    </source>
</evidence>
<evidence type="ECO:0000256" key="4">
    <source>
        <dbReference type="ARBA" id="ARBA00022475"/>
    </source>
</evidence>
<dbReference type="NCBIfam" id="TIGR00688">
    <property type="entry name" value="rarD"/>
    <property type="match status" value="1"/>
</dbReference>
<keyword evidence="5 9" id="KW-0812">Transmembrane</keyword>
<evidence type="ECO:0000256" key="2">
    <source>
        <dbReference type="ARBA" id="ARBA00007362"/>
    </source>
</evidence>
<evidence type="ECO:0000256" key="5">
    <source>
        <dbReference type="ARBA" id="ARBA00022692"/>
    </source>
</evidence>
<sequence>MKSRGERHIGLLNGFAAYGMWGLVPLFWPLLKPAGAGEILAHRMVWSLVFVAVALAFVRRWAWAGELLRQPRRLALVTVAAAVITVNWGVYIWAVNSGHVVEASLGYFINPLVTIAMGVLLLKERLRRVQWAAVGVGAAAVLVLTIGYGRPPWISLTLAFSFATYGLVKKKVNLGGVESLAAETAIQFLPALGYLLWLSSRGGLSFSAEGPGHAALLASTGIVTALPLVCFGAAAIRVPLSTLGLLQYLAPVFQFLLGVLYFHEAMPAERWAGFALVWLALTLLTWDALRTARTARRDIARAGTTVGAVPKAEGPVAGPEVPASGAGVPASGQGVPASGAGVPASGAGVPASGAGVPAAGQGVPASGPEVLDSPAARP</sequence>
<feature type="transmembrane region" description="Helical" evidence="9">
    <location>
        <begin position="43"/>
        <end position="62"/>
    </location>
</feature>
<feature type="transmembrane region" description="Helical" evidence="9">
    <location>
        <begin position="268"/>
        <end position="289"/>
    </location>
</feature>
<dbReference type="Proteomes" id="UP000265765">
    <property type="component" value="Chromosome"/>
</dbReference>
<evidence type="ECO:0000256" key="3">
    <source>
        <dbReference type="ARBA" id="ARBA00022448"/>
    </source>
</evidence>
<name>A0AAI8L165_9ACTN</name>
<feature type="compositionally biased region" description="Low complexity" evidence="8">
    <location>
        <begin position="329"/>
        <end position="368"/>
    </location>
</feature>
<evidence type="ECO:0000256" key="9">
    <source>
        <dbReference type="SAM" id="Phobius"/>
    </source>
</evidence>
<feature type="domain" description="EamA" evidence="10">
    <location>
        <begin position="9"/>
        <end position="145"/>
    </location>
</feature>
<evidence type="ECO:0000313" key="12">
    <source>
        <dbReference type="Proteomes" id="UP000265765"/>
    </source>
</evidence>
<dbReference type="PANTHER" id="PTHR22911:SF137">
    <property type="entry name" value="SOLUTE CARRIER FAMILY 35 MEMBER G2-RELATED"/>
    <property type="match status" value="1"/>
</dbReference>
<feature type="transmembrane region" description="Helical" evidence="9">
    <location>
        <begin position="12"/>
        <end position="31"/>
    </location>
</feature>
<dbReference type="InterPro" id="IPR037185">
    <property type="entry name" value="EmrE-like"/>
</dbReference>
<accession>A0AAI8L165</accession>
<comment type="subcellular location">
    <subcellularLocation>
        <location evidence="1">Cell membrane</location>
        <topology evidence="1">Multi-pass membrane protein</topology>
    </subcellularLocation>
</comment>
<feature type="transmembrane region" description="Helical" evidence="9">
    <location>
        <begin position="74"/>
        <end position="93"/>
    </location>
</feature>
<organism evidence="11 12">
    <name type="scientific">Streptomyces griseorubiginosus</name>
    <dbReference type="NCBI Taxonomy" id="67304"/>
    <lineage>
        <taxon>Bacteria</taxon>
        <taxon>Bacillati</taxon>
        <taxon>Actinomycetota</taxon>
        <taxon>Actinomycetes</taxon>
        <taxon>Kitasatosporales</taxon>
        <taxon>Streptomycetaceae</taxon>
        <taxon>Streptomyces</taxon>
    </lineage>
</organism>
<dbReference type="InterPro" id="IPR004626">
    <property type="entry name" value="RarD"/>
</dbReference>
<dbReference type="SUPFAM" id="SSF103481">
    <property type="entry name" value="Multidrug resistance efflux transporter EmrE"/>
    <property type="match status" value="2"/>
</dbReference>
<evidence type="ECO:0000256" key="1">
    <source>
        <dbReference type="ARBA" id="ARBA00004651"/>
    </source>
</evidence>
<keyword evidence="3" id="KW-0813">Transport</keyword>
<gene>
    <name evidence="11" type="ORF">DWG14_03521</name>
</gene>
<feature type="transmembrane region" description="Helical" evidence="9">
    <location>
        <begin position="105"/>
        <end position="122"/>
    </location>
</feature>
<dbReference type="Pfam" id="PF00892">
    <property type="entry name" value="EamA"/>
    <property type="match status" value="1"/>
</dbReference>
<feature type="transmembrane region" description="Helical" evidence="9">
    <location>
        <begin position="180"/>
        <end position="200"/>
    </location>
</feature>
<feature type="transmembrane region" description="Helical" evidence="9">
    <location>
        <begin position="243"/>
        <end position="262"/>
    </location>
</feature>
<reference evidence="11 12" key="1">
    <citation type="submission" date="2018-09" db="EMBL/GenBank/DDBJ databases">
        <title>Production of Trimethoprim by Streptomyces sp. 3E-1.</title>
        <authorList>
            <person name="Kang H.J."/>
            <person name="Kim S.B."/>
        </authorList>
    </citation>
    <scope>NUCLEOTIDE SEQUENCE [LARGE SCALE GENOMIC DNA]</scope>
    <source>
        <strain evidence="11 12">3E-1</strain>
    </source>
</reference>
<dbReference type="InterPro" id="IPR000620">
    <property type="entry name" value="EamA_dom"/>
</dbReference>